<protein>
    <recommendedName>
        <fullName evidence="7">Cerato-platanin</fullName>
    </recommendedName>
</protein>
<feature type="chain" id="PRO_5040261748" description="Cerato-platanin" evidence="4">
    <location>
        <begin position="24"/>
        <end position="146"/>
    </location>
</feature>
<dbReference type="Gene3D" id="2.40.40.10">
    <property type="entry name" value="RlpA-like domain"/>
    <property type="match status" value="1"/>
</dbReference>
<dbReference type="InterPro" id="IPR036908">
    <property type="entry name" value="RlpA-like_sf"/>
</dbReference>
<evidence type="ECO:0000256" key="4">
    <source>
        <dbReference type="SAM" id="SignalP"/>
    </source>
</evidence>
<keyword evidence="4" id="KW-0732">Signal</keyword>
<proteinExistence type="inferred from homology"/>
<evidence type="ECO:0000256" key="3">
    <source>
        <dbReference type="ARBA" id="ARBA00022525"/>
    </source>
</evidence>
<evidence type="ECO:0008006" key="7">
    <source>
        <dbReference type="Google" id="ProtNLM"/>
    </source>
</evidence>
<keyword evidence="3" id="KW-0964">Secreted</keyword>
<evidence type="ECO:0000313" key="5">
    <source>
        <dbReference type="EMBL" id="KAG7094634.1"/>
    </source>
</evidence>
<dbReference type="AlphaFoldDB" id="A0A9P7S397"/>
<dbReference type="Proteomes" id="UP001049176">
    <property type="component" value="Chromosome 3"/>
</dbReference>
<accession>A0A9P7S397</accession>
<dbReference type="Pfam" id="PF07249">
    <property type="entry name" value="Cerato-platanin"/>
    <property type="match status" value="1"/>
</dbReference>
<dbReference type="OrthoDB" id="4898945at2759"/>
<sequence length="146" mass="15209">MKFSSTLLVIPAVLAVLPTYIGAVELRYDNHYDDADASMNTVACSDGRFGLAHRFPTFGSVPGFPHIGAADAISGWDSANCGACFRLDYTNPQGVTKSINIVAIDHAGSGFNVAQAAMDELTGGQAVALGTVDVQSTRLLPSDCGL</sequence>
<comment type="similarity">
    <text evidence="2">Belongs to the cerato-platanin family.</text>
</comment>
<name>A0A9P7S397_9AGAR</name>
<comment type="subcellular location">
    <subcellularLocation>
        <location evidence="1">Secreted</location>
    </subcellularLocation>
</comment>
<dbReference type="RefSeq" id="XP_043011104.1">
    <property type="nucleotide sequence ID" value="XM_043150020.1"/>
</dbReference>
<dbReference type="KEGG" id="more:E1B28_005458"/>
<dbReference type="InterPro" id="IPR010829">
    <property type="entry name" value="Cerato-platanin"/>
</dbReference>
<evidence type="ECO:0000313" key="6">
    <source>
        <dbReference type="Proteomes" id="UP001049176"/>
    </source>
</evidence>
<organism evidence="5 6">
    <name type="scientific">Marasmius oreades</name>
    <name type="common">fairy-ring Marasmius</name>
    <dbReference type="NCBI Taxonomy" id="181124"/>
    <lineage>
        <taxon>Eukaryota</taxon>
        <taxon>Fungi</taxon>
        <taxon>Dikarya</taxon>
        <taxon>Basidiomycota</taxon>
        <taxon>Agaricomycotina</taxon>
        <taxon>Agaricomycetes</taxon>
        <taxon>Agaricomycetidae</taxon>
        <taxon>Agaricales</taxon>
        <taxon>Marasmiineae</taxon>
        <taxon>Marasmiaceae</taxon>
        <taxon>Marasmius</taxon>
    </lineage>
</organism>
<evidence type="ECO:0000256" key="1">
    <source>
        <dbReference type="ARBA" id="ARBA00004613"/>
    </source>
</evidence>
<dbReference type="GeneID" id="66074534"/>
<reference evidence="5" key="1">
    <citation type="journal article" date="2021" name="Genome Biol. Evol.">
        <title>The assembled and annotated genome of the fairy-ring fungus Marasmius oreades.</title>
        <authorList>
            <person name="Hiltunen M."/>
            <person name="Ament-Velasquez S.L."/>
            <person name="Johannesson H."/>
        </authorList>
    </citation>
    <scope>NUCLEOTIDE SEQUENCE</scope>
    <source>
        <strain evidence="5">03SP1</strain>
    </source>
</reference>
<evidence type="ECO:0000256" key="2">
    <source>
        <dbReference type="ARBA" id="ARBA00010421"/>
    </source>
</evidence>
<gene>
    <name evidence="5" type="ORF">E1B28_005458</name>
</gene>
<keyword evidence="6" id="KW-1185">Reference proteome</keyword>
<dbReference type="GO" id="GO:0005576">
    <property type="term" value="C:extracellular region"/>
    <property type="evidence" value="ECO:0007669"/>
    <property type="project" value="UniProtKB-SubCell"/>
</dbReference>
<feature type="signal peptide" evidence="4">
    <location>
        <begin position="1"/>
        <end position="23"/>
    </location>
</feature>
<dbReference type="CDD" id="cd22778">
    <property type="entry name" value="DPBB_CEPL-like"/>
    <property type="match status" value="1"/>
</dbReference>
<dbReference type="SUPFAM" id="SSF50685">
    <property type="entry name" value="Barwin-like endoglucanases"/>
    <property type="match status" value="1"/>
</dbReference>
<dbReference type="EMBL" id="CM032183">
    <property type="protein sequence ID" value="KAG7094634.1"/>
    <property type="molecule type" value="Genomic_DNA"/>
</dbReference>
<comment type="caution">
    <text evidence="5">The sequence shown here is derived from an EMBL/GenBank/DDBJ whole genome shotgun (WGS) entry which is preliminary data.</text>
</comment>